<dbReference type="STRING" id="1313304.CALK_0258"/>
<organism evidence="9 10">
    <name type="scientific">Chitinivibrio alkaliphilus ACht1</name>
    <dbReference type="NCBI Taxonomy" id="1313304"/>
    <lineage>
        <taxon>Bacteria</taxon>
        <taxon>Pseudomonadati</taxon>
        <taxon>Fibrobacterota</taxon>
        <taxon>Chitinivibrionia</taxon>
        <taxon>Chitinivibrionales</taxon>
        <taxon>Chitinivibrionaceae</taxon>
        <taxon>Chitinivibrio</taxon>
    </lineage>
</organism>
<evidence type="ECO:0000313" key="9">
    <source>
        <dbReference type="EMBL" id="ERP39092.1"/>
    </source>
</evidence>
<dbReference type="Proteomes" id="UP000017148">
    <property type="component" value="Unassembled WGS sequence"/>
</dbReference>
<dbReference type="eggNOG" id="COG1109">
    <property type="taxonomic scope" value="Bacteria"/>
</dbReference>
<dbReference type="Gene3D" id="3.40.120.10">
    <property type="entry name" value="Alpha-D-Glucose-1,6-Bisphosphate, subunit A, domain 3"/>
    <property type="match status" value="3"/>
</dbReference>
<evidence type="ECO:0000259" key="7">
    <source>
        <dbReference type="Pfam" id="PF02878"/>
    </source>
</evidence>
<evidence type="ECO:0000256" key="4">
    <source>
        <dbReference type="ARBA" id="ARBA00022723"/>
    </source>
</evidence>
<comment type="caution">
    <text evidence="9">The sequence shown here is derived from an EMBL/GenBank/DDBJ whole genome shotgun (WGS) entry which is preliminary data.</text>
</comment>
<keyword evidence="10" id="KW-1185">Reference proteome</keyword>
<comment type="cofactor">
    <cofactor evidence="1">
        <name>Mg(2+)</name>
        <dbReference type="ChEBI" id="CHEBI:18420"/>
    </cofactor>
</comment>
<evidence type="ECO:0000256" key="1">
    <source>
        <dbReference type="ARBA" id="ARBA00001946"/>
    </source>
</evidence>
<evidence type="ECO:0000259" key="8">
    <source>
        <dbReference type="Pfam" id="PF02880"/>
    </source>
</evidence>
<dbReference type="GO" id="GO:0005975">
    <property type="term" value="P:carbohydrate metabolic process"/>
    <property type="evidence" value="ECO:0007669"/>
    <property type="project" value="InterPro"/>
</dbReference>
<dbReference type="InterPro" id="IPR005841">
    <property type="entry name" value="Alpha-D-phosphohexomutase_SF"/>
</dbReference>
<dbReference type="EMBL" id="ASJR01000002">
    <property type="protein sequence ID" value="ERP39092.1"/>
    <property type="molecule type" value="Genomic_DNA"/>
</dbReference>
<name>U7DAN4_9BACT</name>
<dbReference type="InterPro" id="IPR016055">
    <property type="entry name" value="A-D-PHexomutase_a/b/a-I/II/III"/>
</dbReference>
<dbReference type="OrthoDB" id="9803322at2"/>
<keyword evidence="4" id="KW-0479">Metal-binding</keyword>
<accession>U7DAN4</accession>
<protein>
    <submittedName>
        <fullName evidence="9">N-acetylglucosamine-1-P-mutase</fullName>
    </submittedName>
</protein>
<evidence type="ECO:0000256" key="3">
    <source>
        <dbReference type="ARBA" id="ARBA00022553"/>
    </source>
</evidence>
<feature type="domain" description="Alpha-D-phosphohexomutase alpha/beta/alpha" evidence="8">
    <location>
        <begin position="391"/>
        <end position="499"/>
    </location>
</feature>
<dbReference type="PANTHER" id="PTHR43771">
    <property type="entry name" value="PHOSPHOMANNOMUTASE"/>
    <property type="match status" value="1"/>
</dbReference>
<proteinExistence type="inferred from homology"/>
<evidence type="ECO:0000256" key="5">
    <source>
        <dbReference type="ARBA" id="ARBA00022842"/>
    </source>
</evidence>
<dbReference type="PANTHER" id="PTHR43771:SF1">
    <property type="entry name" value="PHOSPHOMANNOMUTASE"/>
    <property type="match status" value="1"/>
</dbReference>
<dbReference type="GO" id="GO:0016868">
    <property type="term" value="F:intramolecular phosphotransferase activity"/>
    <property type="evidence" value="ECO:0007669"/>
    <property type="project" value="InterPro"/>
</dbReference>
<evidence type="ECO:0000256" key="6">
    <source>
        <dbReference type="ARBA" id="ARBA00023235"/>
    </source>
</evidence>
<keyword evidence="3" id="KW-0597">Phosphoprotein</keyword>
<keyword evidence="5" id="KW-0460">Magnesium</keyword>
<comment type="similarity">
    <text evidence="2">Belongs to the phosphohexose mutase family.</text>
</comment>
<dbReference type="AlphaFoldDB" id="U7DAN4"/>
<dbReference type="SUPFAM" id="SSF53738">
    <property type="entry name" value="Phosphoglucomutase, first 3 domains"/>
    <property type="match status" value="3"/>
</dbReference>
<evidence type="ECO:0000313" key="10">
    <source>
        <dbReference type="Proteomes" id="UP000017148"/>
    </source>
</evidence>
<dbReference type="Pfam" id="PF02880">
    <property type="entry name" value="PGM_PMM_III"/>
    <property type="match status" value="1"/>
</dbReference>
<gene>
    <name evidence="9" type="ORF">CALK_0258</name>
</gene>
<dbReference type="RefSeq" id="WP_022635805.1">
    <property type="nucleotide sequence ID" value="NZ_ASJR01000002.1"/>
</dbReference>
<reference evidence="9 10" key="1">
    <citation type="journal article" date="2013" name="Environ. Microbiol.">
        <title>Genome analysis of Chitinivibrio alkaliphilus gen. nov., sp. nov., a novel extremely haloalkaliphilic anaerobic chitinolytic bacterium from the candidate phylum Termite Group 3.</title>
        <authorList>
            <person name="Sorokin D.Y."/>
            <person name="Gumerov V.M."/>
            <person name="Rakitin A.L."/>
            <person name="Beletsky A.V."/>
            <person name="Damste J.S."/>
            <person name="Muyzer G."/>
            <person name="Mardanov A.V."/>
            <person name="Ravin N.V."/>
        </authorList>
    </citation>
    <scope>NUCLEOTIDE SEQUENCE [LARGE SCALE GENOMIC DNA]</scope>
    <source>
        <strain evidence="9 10">ACht1</strain>
    </source>
</reference>
<dbReference type="Pfam" id="PF02878">
    <property type="entry name" value="PGM_PMM_I"/>
    <property type="match status" value="1"/>
</dbReference>
<keyword evidence="6" id="KW-0413">Isomerase</keyword>
<dbReference type="PRINTS" id="PR00509">
    <property type="entry name" value="PGMPMM"/>
</dbReference>
<evidence type="ECO:0000256" key="2">
    <source>
        <dbReference type="ARBA" id="ARBA00010231"/>
    </source>
</evidence>
<feature type="domain" description="Alpha-D-phosphohexomutase alpha/beta/alpha" evidence="7">
    <location>
        <begin position="92"/>
        <end position="226"/>
    </location>
</feature>
<dbReference type="InterPro" id="IPR005844">
    <property type="entry name" value="A-D-PHexomutase_a/b/a-I"/>
</dbReference>
<dbReference type="InterPro" id="IPR005846">
    <property type="entry name" value="A-D-PHexomutase_a/b/a-III"/>
</dbReference>
<dbReference type="GO" id="GO:0046872">
    <property type="term" value="F:metal ion binding"/>
    <property type="evidence" value="ECO:0007669"/>
    <property type="project" value="UniProtKB-KW"/>
</dbReference>
<sequence>MSRLDELIAQKIFLVDSLETGTLLSRSSRADLFPDGSESALEELLLSDFFEKYGTPVLIDMQKAVSLYLSSTEPDTGERQKTALMMGRVNFMGTDGIRGKVVLNPHKDFIAALLSDNAFTPDLVRITSFAFAEILKRNEIARPGDTFVVGNDGRDKAYEWKLITAVRDGFLRAGINVLDIGVVPTAIIPLKMLQNSFRGGACLTASHNPSNQNGIKFFIDGAKLLPEGDLGDYTLSAYMFNYCRLEELPDPCASVEEQNVEDEARNFMKQVLPDSMESILQECTLVFDSANGATHTIGTALLKELKVNFACTNETPRGDNINRECGVAEIEGTELFTAQEYDAHIPFVQELFDRGRAEGSGKVWGVPLDGDGDRGFLLYYDKDSDAVHVLDGDKCGYILARYLIEKKGADPKNTWFISTIESDIMTANAAEKNLGLNKKVVAVGDKWIGNFSEGQLLVGLEISGHLIFPIEVENNAGESQELLSGVGLLTGLITLAAVKELNLYREEILTPFEPGFSETLYTYFVDKSLFYRGSDIWKQDVDLIEEEVAAAKKEGHLPGDVQVSYEEKEDINVLYANIMSGDALLGVLFARNSGTEDKNAVYVKGQQEYKGVLSKIGTRVQGFHIAVMKNTSSVEYFCEKTVKDAVASGSTSVDDVLSLLENAGKEVSETDLFAVLHGMKKEGVVHVEGRTVSSK</sequence>